<proteinExistence type="predicted"/>
<comment type="caution">
    <text evidence="3">The sequence shown here is derived from an EMBL/GenBank/DDBJ whole genome shotgun (WGS) entry which is preliminary data.</text>
</comment>
<dbReference type="EMBL" id="JAKOGI010003337">
    <property type="protein sequence ID" value="KAJ8420572.1"/>
    <property type="molecule type" value="Genomic_DNA"/>
</dbReference>
<keyword evidence="4" id="KW-1185">Reference proteome</keyword>
<feature type="region of interest" description="Disordered" evidence="1">
    <location>
        <begin position="220"/>
        <end position="240"/>
    </location>
</feature>
<dbReference type="OrthoDB" id="1939300at2759"/>
<evidence type="ECO:0000259" key="2">
    <source>
        <dbReference type="Pfam" id="PF14111"/>
    </source>
</evidence>
<organism evidence="3 4">
    <name type="scientific">Carnegiea gigantea</name>
    <dbReference type="NCBI Taxonomy" id="171969"/>
    <lineage>
        <taxon>Eukaryota</taxon>
        <taxon>Viridiplantae</taxon>
        <taxon>Streptophyta</taxon>
        <taxon>Embryophyta</taxon>
        <taxon>Tracheophyta</taxon>
        <taxon>Spermatophyta</taxon>
        <taxon>Magnoliopsida</taxon>
        <taxon>eudicotyledons</taxon>
        <taxon>Gunneridae</taxon>
        <taxon>Pentapetalae</taxon>
        <taxon>Caryophyllales</taxon>
        <taxon>Cactineae</taxon>
        <taxon>Cactaceae</taxon>
        <taxon>Cactoideae</taxon>
        <taxon>Echinocereeae</taxon>
        <taxon>Carnegiea</taxon>
    </lineage>
</organism>
<sequence length="240" mass="27367">MARGARRGRSRQVTLINQEYDQTEDIQTPGGEEANQVEVFAAESNRTVTQGTEIANTQAQIVSSYASLVDPEEGTELKFVSTEIIDGKQIAKIEREDNAVLCYVLGANPPYEIMQGFIKRIWRAFEIDKILQIRKGVFLVRFGSLQDKLTVEKRGVYYFDGKPLVVKGSNPQMDLQTENIKSLPIWVHYEWKPIKCSHCMMFGYEVIICRKKGGARTEWRPVQKDNLEGNSQEQPMQTSQ</sequence>
<protein>
    <recommendedName>
        <fullName evidence="2">DUF4283 domain-containing protein</fullName>
    </recommendedName>
</protein>
<accession>A0A9Q1JEQ6</accession>
<reference evidence="3" key="1">
    <citation type="submission" date="2022-04" db="EMBL/GenBank/DDBJ databases">
        <title>Carnegiea gigantea Genome sequencing and assembly v2.</title>
        <authorList>
            <person name="Copetti D."/>
            <person name="Sanderson M.J."/>
            <person name="Burquez A."/>
            <person name="Wojciechowski M.F."/>
        </authorList>
    </citation>
    <scope>NUCLEOTIDE SEQUENCE</scope>
    <source>
        <strain evidence="3">SGP5-SGP5p</strain>
        <tissue evidence="3">Aerial part</tissue>
    </source>
</reference>
<evidence type="ECO:0000256" key="1">
    <source>
        <dbReference type="SAM" id="MobiDB-lite"/>
    </source>
</evidence>
<dbReference type="Pfam" id="PF14111">
    <property type="entry name" value="DUF4283"/>
    <property type="match status" value="1"/>
</dbReference>
<dbReference type="Proteomes" id="UP001153076">
    <property type="component" value="Unassembled WGS sequence"/>
</dbReference>
<dbReference type="PANTHER" id="PTHR33233">
    <property type="entry name" value="ENDONUCLEASE/EXONUCLEASE/PHOSPHATASE"/>
    <property type="match status" value="1"/>
</dbReference>
<gene>
    <name evidence="3" type="ORF">Cgig2_025919</name>
</gene>
<feature type="domain" description="DUF4283" evidence="2">
    <location>
        <begin position="94"/>
        <end position="172"/>
    </location>
</feature>
<evidence type="ECO:0000313" key="3">
    <source>
        <dbReference type="EMBL" id="KAJ8420572.1"/>
    </source>
</evidence>
<evidence type="ECO:0000313" key="4">
    <source>
        <dbReference type="Proteomes" id="UP001153076"/>
    </source>
</evidence>
<dbReference type="PANTHER" id="PTHR33233:SF17">
    <property type="entry name" value="DUF4283 DOMAIN-CONTAINING PROTEIN"/>
    <property type="match status" value="1"/>
</dbReference>
<dbReference type="InterPro" id="IPR025558">
    <property type="entry name" value="DUF4283"/>
</dbReference>
<name>A0A9Q1JEQ6_9CARY</name>
<feature type="compositionally biased region" description="Polar residues" evidence="1">
    <location>
        <begin position="228"/>
        <end position="240"/>
    </location>
</feature>
<dbReference type="AlphaFoldDB" id="A0A9Q1JEQ6"/>